<accession>A0ACD5Z0V9</accession>
<reference evidence="1" key="2">
    <citation type="submission" date="2025-09" db="UniProtKB">
        <authorList>
            <consortium name="EnsemblPlants"/>
        </authorList>
    </citation>
    <scope>IDENTIFICATION</scope>
</reference>
<protein>
    <submittedName>
        <fullName evidence="1">Uncharacterized protein</fullName>
    </submittedName>
</protein>
<evidence type="ECO:0000313" key="1">
    <source>
        <dbReference type="EnsemblPlants" id="AVESA.00010b.r2.6CG1076460.1.CDS"/>
    </source>
</evidence>
<name>A0ACD5Z0V9_AVESA</name>
<evidence type="ECO:0000313" key="2">
    <source>
        <dbReference type="Proteomes" id="UP001732700"/>
    </source>
</evidence>
<organism evidence="1 2">
    <name type="scientific">Avena sativa</name>
    <name type="common">Oat</name>
    <dbReference type="NCBI Taxonomy" id="4498"/>
    <lineage>
        <taxon>Eukaryota</taxon>
        <taxon>Viridiplantae</taxon>
        <taxon>Streptophyta</taxon>
        <taxon>Embryophyta</taxon>
        <taxon>Tracheophyta</taxon>
        <taxon>Spermatophyta</taxon>
        <taxon>Magnoliopsida</taxon>
        <taxon>Liliopsida</taxon>
        <taxon>Poales</taxon>
        <taxon>Poaceae</taxon>
        <taxon>BOP clade</taxon>
        <taxon>Pooideae</taxon>
        <taxon>Poodae</taxon>
        <taxon>Poeae</taxon>
        <taxon>Poeae Chloroplast Group 1 (Aveneae type)</taxon>
        <taxon>Aveninae</taxon>
        <taxon>Avena</taxon>
    </lineage>
</organism>
<dbReference type="Proteomes" id="UP001732700">
    <property type="component" value="Chromosome 6C"/>
</dbReference>
<sequence length="101" mass="11739">MPILMCMYARLSYLSLLHFIPKEMGVLKVPILLRLLVLILFVLVHGYEAKTCNVPSKTYNTWRCKQDPCDDACQKEGFAEGQCFLFRARPYIMRCLCKKVC</sequence>
<dbReference type="EnsemblPlants" id="AVESA.00010b.r2.6CG1076460.1">
    <property type="protein sequence ID" value="AVESA.00010b.r2.6CG1076460.1.CDS"/>
    <property type="gene ID" value="AVESA.00010b.r2.6CG1076460"/>
</dbReference>
<proteinExistence type="predicted"/>
<keyword evidence="2" id="KW-1185">Reference proteome</keyword>
<reference evidence="1" key="1">
    <citation type="submission" date="2021-05" db="EMBL/GenBank/DDBJ databases">
        <authorList>
            <person name="Scholz U."/>
            <person name="Mascher M."/>
            <person name="Fiebig A."/>
        </authorList>
    </citation>
    <scope>NUCLEOTIDE SEQUENCE [LARGE SCALE GENOMIC DNA]</scope>
</reference>